<protein>
    <submittedName>
        <fullName evidence="4">Membrane protein YdbS with pleckstrin-like domain</fullName>
    </submittedName>
</protein>
<feature type="domain" description="YdbS-like PH" evidence="3">
    <location>
        <begin position="92"/>
        <end position="166"/>
    </location>
</feature>
<dbReference type="PANTHER" id="PTHR34473:SF3">
    <property type="entry name" value="TRANSMEMBRANE PROTEIN-RELATED"/>
    <property type="match status" value="1"/>
</dbReference>
<accession>A0A927RP60</accession>
<proteinExistence type="predicted"/>
<evidence type="ECO:0000313" key="5">
    <source>
        <dbReference type="Proteomes" id="UP000638648"/>
    </source>
</evidence>
<evidence type="ECO:0000256" key="1">
    <source>
        <dbReference type="SAM" id="MobiDB-lite"/>
    </source>
</evidence>
<dbReference type="Pfam" id="PF03703">
    <property type="entry name" value="bPH_2"/>
    <property type="match status" value="1"/>
</dbReference>
<evidence type="ECO:0000256" key="2">
    <source>
        <dbReference type="SAM" id="Phobius"/>
    </source>
</evidence>
<dbReference type="EMBL" id="JADBEM010000001">
    <property type="protein sequence ID" value="MBE1610773.1"/>
    <property type="molecule type" value="Genomic_DNA"/>
</dbReference>
<dbReference type="AlphaFoldDB" id="A0A927RP60"/>
<comment type="caution">
    <text evidence="4">The sequence shown here is derived from an EMBL/GenBank/DDBJ whole genome shotgun (WGS) entry which is preliminary data.</text>
</comment>
<dbReference type="RefSeq" id="WP_337918168.1">
    <property type="nucleotide sequence ID" value="NZ_BAABJL010000018.1"/>
</dbReference>
<feature type="region of interest" description="Disordered" evidence="1">
    <location>
        <begin position="1"/>
        <end position="22"/>
    </location>
</feature>
<sequence>MTSQQIPQKHPEHPETGELPLELRPPRHRVSSAAIRYWTTRALLGWLVLTAVQVVWLVLGRDHLGWRIPILVATLVLGAAHVMVMPRWRYAVHRWESTAEAVYTQSGWFDQERRIAPISRIQTVDSERGPLEQIFGLSNVTVTTASAAGPLKINGLDRDTAQRLVDDLTSTTQATHGDAT</sequence>
<dbReference type="PANTHER" id="PTHR34473">
    <property type="entry name" value="UPF0699 TRANSMEMBRANE PROTEIN YDBS"/>
    <property type="match status" value="1"/>
</dbReference>
<feature type="transmembrane region" description="Helical" evidence="2">
    <location>
        <begin position="64"/>
        <end position="84"/>
    </location>
</feature>
<name>A0A927RP60_9ACTN</name>
<keyword evidence="2" id="KW-0472">Membrane</keyword>
<gene>
    <name evidence="4" type="ORF">HEB94_007621</name>
</gene>
<evidence type="ECO:0000313" key="4">
    <source>
        <dbReference type="EMBL" id="MBE1610773.1"/>
    </source>
</evidence>
<reference evidence="4" key="1">
    <citation type="submission" date="2020-10" db="EMBL/GenBank/DDBJ databases">
        <title>Sequencing the genomes of 1000 actinobacteria strains.</title>
        <authorList>
            <person name="Klenk H.-P."/>
        </authorList>
    </citation>
    <scope>NUCLEOTIDE SEQUENCE</scope>
    <source>
        <strain evidence="4">DSM 45354</strain>
    </source>
</reference>
<keyword evidence="5" id="KW-1185">Reference proteome</keyword>
<feature type="transmembrane region" description="Helical" evidence="2">
    <location>
        <begin position="37"/>
        <end position="58"/>
    </location>
</feature>
<organism evidence="4 5">
    <name type="scientific">Actinopolymorpha pittospori</name>
    <dbReference type="NCBI Taxonomy" id="648752"/>
    <lineage>
        <taxon>Bacteria</taxon>
        <taxon>Bacillati</taxon>
        <taxon>Actinomycetota</taxon>
        <taxon>Actinomycetes</taxon>
        <taxon>Propionibacteriales</taxon>
        <taxon>Actinopolymorphaceae</taxon>
        <taxon>Actinopolymorpha</taxon>
    </lineage>
</organism>
<dbReference type="Proteomes" id="UP000638648">
    <property type="component" value="Unassembled WGS sequence"/>
</dbReference>
<keyword evidence="2" id="KW-0812">Transmembrane</keyword>
<keyword evidence="2" id="KW-1133">Transmembrane helix</keyword>
<evidence type="ECO:0000259" key="3">
    <source>
        <dbReference type="Pfam" id="PF03703"/>
    </source>
</evidence>
<dbReference type="InterPro" id="IPR005182">
    <property type="entry name" value="YdbS-like_PH"/>
</dbReference>